<dbReference type="PANTHER" id="PTHR31589:SF110">
    <property type="entry name" value="PROTEIN, PUTATIVE (DUF239)-RELATED"/>
    <property type="match status" value="1"/>
</dbReference>
<evidence type="ECO:0000259" key="2">
    <source>
        <dbReference type="PROSITE" id="PS52045"/>
    </source>
</evidence>
<dbReference type="Pfam" id="PF03080">
    <property type="entry name" value="Neprosin"/>
    <property type="match status" value="1"/>
</dbReference>
<keyword evidence="4" id="KW-1185">Reference proteome</keyword>
<dbReference type="PANTHER" id="PTHR31589">
    <property type="entry name" value="PROTEIN, PUTATIVE (DUF239)-RELATED-RELATED"/>
    <property type="match status" value="1"/>
</dbReference>
<dbReference type="Proteomes" id="UP001240150">
    <property type="component" value="Chromosome"/>
</dbReference>
<dbReference type="PROSITE" id="PS52045">
    <property type="entry name" value="NEPROSIN_PEP_CD"/>
    <property type="match status" value="1"/>
</dbReference>
<feature type="region of interest" description="Disordered" evidence="1">
    <location>
        <begin position="1"/>
        <end position="22"/>
    </location>
</feature>
<evidence type="ECO:0000313" key="3">
    <source>
        <dbReference type="EMBL" id="WIN00405.1"/>
    </source>
</evidence>
<dbReference type="InterPro" id="IPR053168">
    <property type="entry name" value="Glutamic_endopeptidase"/>
</dbReference>
<sequence>MDVGIIEQNPQAAPAKEGARARPRLAGPEADVAVEVAAQQLDEIRQHHLDIYARRDVVAQTVTAEGDRVDWVPVESQTSDAPAEPPHLDDTGPGAAERPTLAAARALAAPETDRGPAGTVPLLRKDVSELRPVGTLEDYLAKGPYRRQFTPPDDPHPPAVGAKHKYAHAYQFVTNYGTEGTVNTWKPYVQWSNEFSLGQLWIVRGSGGALQTLEVGVQTYKDLYGDWSPHLFIFYTTNGYSQSGDNLGGYNTDVKGWVQTGTSTFPGMRMSESVVGGNQYDTLVKVQLWQGNWWVRVGAEWMGYYPASLYSPTGLRSMADQVDWGGEIVDDSDNHPEPTSTAMGSGEFSRFGWQHAAYMRNLSYQSDANGTLARLRGTTQTTNPASYDITADFSGSTGWGSYMYWGGPGGV</sequence>
<gene>
    <name evidence="3" type="ORF">ACTOB_004109</name>
</gene>
<evidence type="ECO:0000256" key="1">
    <source>
        <dbReference type="SAM" id="MobiDB-lite"/>
    </source>
</evidence>
<evidence type="ECO:0000313" key="4">
    <source>
        <dbReference type="Proteomes" id="UP001240150"/>
    </source>
</evidence>
<dbReference type="RefSeq" id="WP_284921933.1">
    <property type="nucleotide sequence ID" value="NZ_CP126980.1"/>
</dbReference>
<reference evidence="3 4" key="1">
    <citation type="submission" date="2023-06" db="EMBL/GenBank/DDBJ databases">
        <authorList>
            <person name="Yushchuk O."/>
            <person name="Binda E."/>
            <person name="Ruckert-Reed C."/>
            <person name="Fedorenko V."/>
            <person name="Kalinowski J."/>
            <person name="Marinelli F."/>
        </authorList>
    </citation>
    <scope>NUCLEOTIDE SEQUENCE [LARGE SCALE GENOMIC DNA]</scope>
    <source>
        <strain evidence="3 4">NRRL 3884</strain>
    </source>
</reference>
<proteinExistence type="predicted"/>
<organism evidence="3 4">
    <name type="scientific">Actinoplanes oblitus</name>
    <dbReference type="NCBI Taxonomy" id="3040509"/>
    <lineage>
        <taxon>Bacteria</taxon>
        <taxon>Bacillati</taxon>
        <taxon>Actinomycetota</taxon>
        <taxon>Actinomycetes</taxon>
        <taxon>Micromonosporales</taxon>
        <taxon>Micromonosporaceae</taxon>
        <taxon>Actinoplanes</taxon>
    </lineage>
</organism>
<dbReference type="EMBL" id="CP126980">
    <property type="protein sequence ID" value="WIN00405.1"/>
    <property type="molecule type" value="Genomic_DNA"/>
</dbReference>
<feature type="region of interest" description="Disordered" evidence="1">
    <location>
        <begin position="72"/>
        <end position="96"/>
    </location>
</feature>
<name>A0ABY8WRC5_9ACTN</name>
<feature type="domain" description="Neprosin PEP catalytic" evidence="2">
    <location>
        <begin position="156"/>
        <end position="411"/>
    </location>
</feature>
<protein>
    <submittedName>
        <fullName evidence="3">Neprosin family prolyl endopeptidase</fullName>
    </submittedName>
</protein>
<dbReference type="InterPro" id="IPR004314">
    <property type="entry name" value="Neprosin"/>
</dbReference>
<accession>A0ABY8WRC5</accession>